<name>A0ABQ8XIX1_9EUKA</name>
<evidence type="ECO:0000256" key="2">
    <source>
        <dbReference type="SAM" id="MobiDB-lite"/>
    </source>
</evidence>
<feature type="region of interest" description="Disordered" evidence="2">
    <location>
        <begin position="137"/>
        <end position="222"/>
    </location>
</feature>
<dbReference type="SUPFAM" id="SSF48371">
    <property type="entry name" value="ARM repeat"/>
    <property type="match status" value="1"/>
</dbReference>
<keyword evidence="1" id="KW-0175">Coiled coil</keyword>
<evidence type="ECO:0000256" key="1">
    <source>
        <dbReference type="SAM" id="Coils"/>
    </source>
</evidence>
<feature type="coiled-coil region" evidence="1">
    <location>
        <begin position="57"/>
        <end position="127"/>
    </location>
</feature>
<dbReference type="InterPro" id="IPR016024">
    <property type="entry name" value="ARM-type_fold"/>
</dbReference>
<feature type="region of interest" description="Disordered" evidence="2">
    <location>
        <begin position="430"/>
        <end position="454"/>
    </location>
</feature>
<organism evidence="3 4">
    <name type="scientific">Anaeramoeba flamelloides</name>
    <dbReference type="NCBI Taxonomy" id="1746091"/>
    <lineage>
        <taxon>Eukaryota</taxon>
        <taxon>Metamonada</taxon>
        <taxon>Anaeramoebidae</taxon>
        <taxon>Anaeramoeba</taxon>
    </lineage>
</organism>
<feature type="compositionally biased region" description="Basic residues" evidence="2">
    <location>
        <begin position="234"/>
        <end position="247"/>
    </location>
</feature>
<protein>
    <submittedName>
        <fullName evidence="3">Uncharacterized protein</fullName>
    </submittedName>
</protein>
<sequence>MSNQNPYFPQNKVFYHSNVRSQTTVQPKKVSTYKQSYHNVAPDLEKNGELLILKSNLSSNEQEKKKILKMLNELQETKKQLDQRKGLQCFEQLRVLQKNVQGKTNRLQQTNQQYKNLKSDYQKLTSQDPFLTTRQILSSQSDKQKKPLLQRFGSFPNSLGSGFNIDQPQRKRKASTKTKAKSIQQQHQQHQQQQKKTLQLQPKPNFLTRNKLNNSTPSKSQRINHLLQAQKKHRVNKEKSKFHHTNQKRPTNISTPSTTATTETKTKTKVMITTTTNKNSTNKNIILSQKIETINCSKYLYKLINQCTQNIIRDLSSTNTNQEFVNLLFNFIFDNTFGKQQSLDLQLVTKYLNLLSRIIDYGVKQIQKQNQLYQKIIITVLQSIFDLSRETGAHFWSKSASGEDPQTPLITRVINYLIFFSANLNNSNSKCNHNRRSSKNDHKNSINNKGDGDDDDDDQVNKICGLLMSCILLFFQVNTFEDTGGAREDETIQKNFLPLIQDKILENLLTSSSLQIRISTLKILIGIIKYEAIAQKIFQIRIHAVVKRPTNEKKTKTKKKKKREVGGQEITPQLIPIVMYISESACYKRKEMSTVIYLLREYSIRFLLLLITFHPKYIYPIFATLGDIEHLITLFKQTIELITIDDILKQTVFFAILKETTELFIIISSQNLNSFLSKMSFSIPLILNLTQRVIDRIQNNKLFFKIKHNRTVNELLTKMLRLHNIISTECPKYSLSLTLEKSSGSEGLEK</sequence>
<evidence type="ECO:0000313" key="3">
    <source>
        <dbReference type="EMBL" id="KAJ6232598.1"/>
    </source>
</evidence>
<accession>A0ABQ8XIX1</accession>
<evidence type="ECO:0000313" key="4">
    <source>
        <dbReference type="Proteomes" id="UP001150062"/>
    </source>
</evidence>
<reference evidence="3" key="1">
    <citation type="submission" date="2022-08" db="EMBL/GenBank/DDBJ databases">
        <title>Novel sulfate-reducing endosymbionts in the free-living metamonad Anaeramoeba.</title>
        <authorList>
            <person name="Jerlstrom-Hultqvist J."/>
            <person name="Cepicka I."/>
            <person name="Gallot-Lavallee L."/>
            <person name="Salas-Leiva D."/>
            <person name="Curtis B.A."/>
            <person name="Zahonova K."/>
            <person name="Pipaliya S."/>
            <person name="Dacks J."/>
            <person name="Roger A.J."/>
        </authorList>
    </citation>
    <scope>NUCLEOTIDE SEQUENCE</scope>
    <source>
        <strain evidence="3">Schooner1</strain>
    </source>
</reference>
<feature type="compositionally biased region" description="Low complexity" evidence="2">
    <location>
        <begin position="181"/>
        <end position="201"/>
    </location>
</feature>
<gene>
    <name evidence="3" type="ORF">M0813_04636</name>
</gene>
<comment type="caution">
    <text evidence="3">The sequence shown here is derived from an EMBL/GenBank/DDBJ whole genome shotgun (WGS) entry which is preliminary data.</text>
</comment>
<feature type="compositionally biased region" description="Basic residues" evidence="2">
    <location>
        <begin position="170"/>
        <end position="180"/>
    </location>
</feature>
<dbReference type="EMBL" id="JAOAOG010000290">
    <property type="protein sequence ID" value="KAJ6232598.1"/>
    <property type="molecule type" value="Genomic_DNA"/>
</dbReference>
<dbReference type="Proteomes" id="UP001150062">
    <property type="component" value="Unassembled WGS sequence"/>
</dbReference>
<keyword evidence="4" id="KW-1185">Reference proteome</keyword>
<feature type="compositionally biased region" description="Polar residues" evidence="2">
    <location>
        <begin position="207"/>
        <end position="222"/>
    </location>
</feature>
<feature type="region of interest" description="Disordered" evidence="2">
    <location>
        <begin position="234"/>
        <end position="264"/>
    </location>
</feature>
<feature type="compositionally biased region" description="Polar residues" evidence="2">
    <location>
        <begin position="155"/>
        <end position="167"/>
    </location>
</feature>
<feature type="compositionally biased region" description="Low complexity" evidence="2">
    <location>
        <begin position="255"/>
        <end position="264"/>
    </location>
</feature>
<proteinExistence type="predicted"/>